<keyword evidence="2" id="KW-0274">FAD</keyword>
<evidence type="ECO:0000313" key="8">
    <source>
        <dbReference type="Proteomes" id="UP000234254"/>
    </source>
</evidence>
<sequence length="417" mass="45723">MAREHFLEGKDIVVAGAGVAGLAFALNLQKQWGDNARPPRVVVFDRDKREVDLRRQGYSQTLSGIKEDTGLVVLKQLGLLGKVLDGAVMTDAISKFTIWDKDWIASPSFNVPAYGDMPTSAVRIPRRVLRMILIDAAEAAGIEVHWGVSCEAPECLDDGRVEIRLRTADDGGGTQSTTTKCDLIIVADGANSKIRTSLRPDDTLQYTGLMMMGGVAEFPDNAVPDHIRDKWGMVLTDQGVSCFLSPTSQMGYHWGLSWREQSPRAPPTTWSIEYTQSLKSEALQRGRVIAEPFATIVERTDPSTIFIMAGMDKRPFSHEHLRGVVFIGDSNHAFSPLAGNGANVALKDGYDLAEQLCKASSMHDAVSQFDRESVPRAFRTLDRSHERIASAHTTQLDRDQFTDGSGANDFLVGQGQS</sequence>
<dbReference type="Proteomes" id="UP000234254">
    <property type="component" value="Unassembled WGS sequence"/>
</dbReference>
<organism evidence="7 8">
    <name type="scientific">Aspergillus campestris (strain IBT 28561)</name>
    <dbReference type="NCBI Taxonomy" id="1392248"/>
    <lineage>
        <taxon>Eukaryota</taxon>
        <taxon>Fungi</taxon>
        <taxon>Dikarya</taxon>
        <taxon>Ascomycota</taxon>
        <taxon>Pezizomycotina</taxon>
        <taxon>Eurotiomycetes</taxon>
        <taxon>Eurotiomycetidae</taxon>
        <taxon>Eurotiales</taxon>
        <taxon>Aspergillaceae</taxon>
        <taxon>Aspergillus</taxon>
        <taxon>Aspergillus subgen. Circumdati</taxon>
    </lineage>
</organism>
<comment type="caution">
    <text evidence="7">The sequence shown here is derived from an EMBL/GenBank/DDBJ whole genome shotgun (WGS) entry which is preliminary data.</text>
</comment>
<keyword evidence="4 7" id="KW-0503">Monooxygenase</keyword>
<dbReference type="OrthoDB" id="655030at2759"/>
<dbReference type="PANTHER" id="PTHR46972:SF1">
    <property type="entry name" value="FAD DEPENDENT OXIDOREDUCTASE DOMAIN-CONTAINING PROTEIN"/>
    <property type="match status" value="1"/>
</dbReference>
<dbReference type="GO" id="GO:0071949">
    <property type="term" value="F:FAD binding"/>
    <property type="evidence" value="ECO:0007669"/>
    <property type="project" value="InterPro"/>
</dbReference>
<evidence type="ECO:0000256" key="2">
    <source>
        <dbReference type="ARBA" id="ARBA00022827"/>
    </source>
</evidence>
<gene>
    <name evidence="7" type="ORF">P168DRAFT_323102</name>
</gene>
<dbReference type="Gene3D" id="3.50.50.60">
    <property type="entry name" value="FAD/NAD(P)-binding domain"/>
    <property type="match status" value="1"/>
</dbReference>
<evidence type="ECO:0000256" key="3">
    <source>
        <dbReference type="ARBA" id="ARBA00023002"/>
    </source>
</evidence>
<evidence type="ECO:0000256" key="4">
    <source>
        <dbReference type="ARBA" id="ARBA00023033"/>
    </source>
</evidence>
<evidence type="ECO:0000256" key="1">
    <source>
        <dbReference type="ARBA" id="ARBA00022630"/>
    </source>
</evidence>
<dbReference type="PANTHER" id="PTHR46972">
    <property type="entry name" value="MONOOXYGENASE ASQM-RELATED"/>
    <property type="match status" value="1"/>
</dbReference>
<dbReference type="SUPFAM" id="SSF51905">
    <property type="entry name" value="FAD/NAD(P)-binding domain"/>
    <property type="match status" value="1"/>
</dbReference>
<proteinExistence type="predicted"/>
<evidence type="ECO:0000259" key="6">
    <source>
        <dbReference type="Pfam" id="PF01494"/>
    </source>
</evidence>
<dbReference type="InterPro" id="IPR036188">
    <property type="entry name" value="FAD/NAD-bd_sf"/>
</dbReference>
<protein>
    <submittedName>
        <fullName evidence="7">Monooxygenase</fullName>
    </submittedName>
</protein>
<dbReference type="VEuPathDB" id="FungiDB:P168DRAFT_323102"/>
<dbReference type="AlphaFoldDB" id="A0A2I1DDG5"/>
<dbReference type="PRINTS" id="PR00420">
    <property type="entry name" value="RNGMNOXGNASE"/>
</dbReference>
<feature type="domain" description="FAD-binding" evidence="6">
    <location>
        <begin position="11"/>
        <end position="361"/>
    </location>
</feature>
<keyword evidence="3" id="KW-0560">Oxidoreductase</keyword>
<dbReference type="InterPro" id="IPR002938">
    <property type="entry name" value="FAD-bd"/>
</dbReference>
<evidence type="ECO:0000313" key="7">
    <source>
        <dbReference type="EMBL" id="PKY07890.1"/>
    </source>
</evidence>
<dbReference type="GO" id="GO:0004497">
    <property type="term" value="F:monooxygenase activity"/>
    <property type="evidence" value="ECO:0007669"/>
    <property type="project" value="UniProtKB-KW"/>
</dbReference>
<dbReference type="RefSeq" id="XP_024696484.1">
    <property type="nucleotide sequence ID" value="XM_024840645.1"/>
</dbReference>
<feature type="region of interest" description="Disordered" evidence="5">
    <location>
        <begin position="398"/>
        <end position="417"/>
    </location>
</feature>
<dbReference type="Pfam" id="PF01494">
    <property type="entry name" value="FAD_binding_3"/>
    <property type="match status" value="1"/>
</dbReference>
<dbReference type="GeneID" id="36548169"/>
<keyword evidence="8" id="KW-1185">Reference proteome</keyword>
<accession>A0A2I1DDG5</accession>
<keyword evidence="1" id="KW-0285">Flavoprotein</keyword>
<evidence type="ECO:0000256" key="5">
    <source>
        <dbReference type="SAM" id="MobiDB-lite"/>
    </source>
</evidence>
<reference evidence="7" key="1">
    <citation type="submission" date="2016-12" db="EMBL/GenBank/DDBJ databases">
        <title>The genomes of Aspergillus section Nigri reveals drivers in fungal speciation.</title>
        <authorList>
            <consortium name="DOE Joint Genome Institute"/>
            <person name="Vesth T.C."/>
            <person name="Nybo J."/>
            <person name="Theobald S."/>
            <person name="Brandl J."/>
            <person name="Frisvad J.C."/>
            <person name="Nielsen K.F."/>
            <person name="Lyhne E.K."/>
            <person name="Kogle M.E."/>
            <person name="Kuo A."/>
            <person name="Riley R."/>
            <person name="Clum A."/>
            <person name="Nolan M."/>
            <person name="Lipzen A."/>
            <person name="Salamov A."/>
            <person name="Henrissat B."/>
            <person name="Wiebenga A."/>
            <person name="De vries R.P."/>
            <person name="Grigoriev I.V."/>
            <person name="Mortensen U.H."/>
            <person name="Andersen M.R."/>
            <person name="Baker S.E."/>
        </authorList>
    </citation>
    <scope>NUCLEOTIDE SEQUENCE</scope>
    <source>
        <strain evidence="7">IBT 28561</strain>
    </source>
</reference>
<dbReference type="EMBL" id="MSFM01000001">
    <property type="protein sequence ID" value="PKY07890.1"/>
    <property type="molecule type" value="Genomic_DNA"/>
</dbReference>
<name>A0A2I1DDG5_ASPC2</name>